<evidence type="ECO:0000259" key="6">
    <source>
        <dbReference type="SMART" id="SM00833"/>
    </source>
</evidence>
<evidence type="ECO:0000256" key="2">
    <source>
        <dbReference type="ARBA" id="ARBA00022801"/>
    </source>
</evidence>
<comment type="similarity">
    <text evidence="4">Belongs to the SIMIBI class G3E GTPase family. ZNG1 subfamily.</text>
</comment>
<dbReference type="Pfam" id="PF02492">
    <property type="entry name" value="cobW"/>
    <property type="match status" value="1"/>
</dbReference>
<evidence type="ECO:0000256" key="3">
    <source>
        <dbReference type="ARBA" id="ARBA00023186"/>
    </source>
</evidence>
<proteinExistence type="inferred from homology"/>
<evidence type="ECO:0000256" key="4">
    <source>
        <dbReference type="ARBA" id="ARBA00034320"/>
    </source>
</evidence>
<comment type="catalytic activity">
    <reaction evidence="5">
        <text>GTP + H2O = GDP + phosphate + H(+)</text>
        <dbReference type="Rhea" id="RHEA:19669"/>
        <dbReference type="ChEBI" id="CHEBI:15377"/>
        <dbReference type="ChEBI" id="CHEBI:15378"/>
        <dbReference type="ChEBI" id="CHEBI:37565"/>
        <dbReference type="ChEBI" id="CHEBI:43474"/>
        <dbReference type="ChEBI" id="CHEBI:58189"/>
    </reaction>
    <physiologicalReaction direction="left-to-right" evidence="5">
        <dbReference type="Rhea" id="RHEA:19670"/>
    </physiologicalReaction>
</comment>
<dbReference type="InterPro" id="IPR011629">
    <property type="entry name" value="CobW-like_C"/>
</dbReference>
<name>A0ABV0J9S3_9CYAN</name>
<dbReference type="PANTHER" id="PTHR13748">
    <property type="entry name" value="COBW-RELATED"/>
    <property type="match status" value="1"/>
</dbReference>
<keyword evidence="8" id="KW-1185">Reference proteome</keyword>
<dbReference type="Gene3D" id="3.30.1220.10">
    <property type="entry name" value="CobW-like, C-terminal domain"/>
    <property type="match status" value="1"/>
</dbReference>
<comment type="caution">
    <text evidence="7">The sequence shown here is derived from an EMBL/GenBank/DDBJ whole genome shotgun (WGS) entry which is preliminary data.</text>
</comment>
<dbReference type="RefSeq" id="WP_190436763.1">
    <property type="nucleotide sequence ID" value="NZ_JAMPKM010000009.1"/>
</dbReference>
<dbReference type="SUPFAM" id="SSF90002">
    <property type="entry name" value="Hypothetical protein YjiA, C-terminal domain"/>
    <property type="match status" value="1"/>
</dbReference>
<evidence type="ECO:0000256" key="5">
    <source>
        <dbReference type="ARBA" id="ARBA00049117"/>
    </source>
</evidence>
<dbReference type="InterPro" id="IPR051316">
    <property type="entry name" value="Zinc-reg_GTPase_activator"/>
</dbReference>
<evidence type="ECO:0000313" key="8">
    <source>
        <dbReference type="Proteomes" id="UP001464891"/>
    </source>
</evidence>
<keyword evidence="1" id="KW-0547">Nucleotide-binding</keyword>
<protein>
    <submittedName>
        <fullName evidence="7">GTP-binding protein</fullName>
    </submittedName>
</protein>
<evidence type="ECO:0000256" key="1">
    <source>
        <dbReference type="ARBA" id="ARBA00022741"/>
    </source>
</evidence>
<evidence type="ECO:0000313" key="7">
    <source>
        <dbReference type="EMBL" id="MEP0818537.1"/>
    </source>
</evidence>
<dbReference type="Pfam" id="PF07683">
    <property type="entry name" value="CobW_C"/>
    <property type="match status" value="1"/>
</dbReference>
<dbReference type="CDD" id="cd03112">
    <property type="entry name" value="CobW-like"/>
    <property type="match status" value="1"/>
</dbReference>
<dbReference type="InterPro" id="IPR036627">
    <property type="entry name" value="CobW-likC_sf"/>
</dbReference>
<reference evidence="7 8" key="1">
    <citation type="submission" date="2022-04" db="EMBL/GenBank/DDBJ databases">
        <title>Positive selection, recombination, and allopatry shape intraspecific diversity of widespread and dominant cyanobacteria.</title>
        <authorList>
            <person name="Wei J."/>
            <person name="Shu W."/>
            <person name="Hu C."/>
        </authorList>
    </citation>
    <scope>NUCLEOTIDE SEQUENCE [LARGE SCALE GENOMIC DNA]</scope>
    <source>
        <strain evidence="7 8">GB2-A4</strain>
    </source>
</reference>
<dbReference type="InterPro" id="IPR003495">
    <property type="entry name" value="CobW/HypB/UreG_nucleotide-bd"/>
</dbReference>
<dbReference type="Proteomes" id="UP001464891">
    <property type="component" value="Unassembled WGS sequence"/>
</dbReference>
<dbReference type="SUPFAM" id="SSF52540">
    <property type="entry name" value="P-loop containing nucleoside triphosphate hydrolases"/>
    <property type="match status" value="1"/>
</dbReference>
<keyword evidence="2" id="KW-0378">Hydrolase</keyword>
<feature type="domain" description="CobW C-terminal" evidence="6">
    <location>
        <begin position="210"/>
        <end position="294"/>
    </location>
</feature>
<dbReference type="SMART" id="SM00833">
    <property type="entry name" value="CobW_C"/>
    <property type="match status" value="1"/>
</dbReference>
<dbReference type="InterPro" id="IPR027417">
    <property type="entry name" value="P-loop_NTPase"/>
</dbReference>
<dbReference type="EMBL" id="JAMPKM010000009">
    <property type="protein sequence ID" value="MEP0818537.1"/>
    <property type="molecule type" value="Genomic_DNA"/>
</dbReference>
<sequence length="295" mass="32385">MTTRTPLTLITGPLGSGKTTLLRHILATVSQKIAILMNEFGEIAIDAKVIQGQNVSMADLGGGCVCCSLLGEFEAAVNEIIETVNPDLIVVETTGLAEPDALVFDIQESIPVVRLDGVVTVIDADGLVQYPQIGHTGRIQIEAADAILLNKVDLVAESELEAIAAKLHRFNETAPIFHTQRGQIDPALLFGIAKAERSLQPPHHIHQPEFDSFSYTSPATFDRACFEEFAGSLAPSIYRAKGFVRFVDDIYLFNFVAGRWDFEPFEQATTELVFIGKQVNEHQAEILQRLKLCEH</sequence>
<keyword evidence="3" id="KW-0143">Chaperone</keyword>
<dbReference type="Gene3D" id="3.40.50.300">
    <property type="entry name" value="P-loop containing nucleotide triphosphate hydrolases"/>
    <property type="match status" value="1"/>
</dbReference>
<accession>A0ABV0J9S3</accession>
<organism evidence="7 8">
    <name type="scientific">Trichocoleus desertorum GB2-A4</name>
    <dbReference type="NCBI Taxonomy" id="2933944"/>
    <lineage>
        <taxon>Bacteria</taxon>
        <taxon>Bacillati</taxon>
        <taxon>Cyanobacteriota</taxon>
        <taxon>Cyanophyceae</taxon>
        <taxon>Leptolyngbyales</taxon>
        <taxon>Trichocoleusaceae</taxon>
        <taxon>Trichocoleus</taxon>
    </lineage>
</organism>
<gene>
    <name evidence="7" type="ORF">NC998_15670</name>
</gene>